<keyword evidence="4" id="KW-0788">Thiol protease</keyword>
<evidence type="ECO:0000313" key="7">
    <source>
        <dbReference type="EMBL" id="EEI82666.1"/>
    </source>
</evidence>
<organism evidence="7 8">
    <name type="scientific">Anaerococcus tetradius ATCC 35098</name>
    <dbReference type="NCBI Taxonomy" id="525255"/>
    <lineage>
        <taxon>Bacteria</taxon>
        <taxon>Bacillati</taxon>
        <taxon>Bacillota</taxon>
        <taxon>Tissierellia</taxon>
        <taxon>Tissierellales</taxon>
        <taxon>Peptoniphilaceae</taxon>
        <taxon>Anaerococcus</taxon>
    </lineage>
</organism>
<dbReference type="AlphaFoldDB" id="C2CIE0"/>
<dbReference type="Proteomes" id="UP000003744">
    <property type="component" value="Unassembled WGS sequence"/>
</dbReference>
<dbReference type="PANTHER" id="PTHR47053:SF1">
    <property type="entry name" value="MUREIN DD-ENDOPEPTIDASE MEPH-RELATED"/>
    <property type="match status" value="1"/>
</dbReference>
<sequence length="262" mass="29637">MEVLKNKGYKQILIALCILGLFFMLFQGISNVGSLTSGLTSNVIATSYLSKEEVLMDINNEFTSYEYALQDEIDSIKENYPNYDEYHIKGDSVGHDLHELFSYLTARYGEIKSAEEIQKELKKLFNQMYEKKYTSKSIIKYDSEGNPYIYRILTLTIKKKSIDEIAREEFANYETNMAHYLALLDSQGNMSGYFGSSYGNLGEIIDNPNFGNPGLAFDSETAKALFNEAEKHIGKRYVFGASGPSNFDCSGFVCWSFTKSGV</sequence>
<dbReference type="NCBIfam" id="NF045974">
    <property type="entry name" value="conju_CD1108"/>
    <property type="match status" value="1"/>
</dbReference>
<gene>
    <name evidence="7" type="ORF">HMPREF0077_1250</name>
</gene>
<evidence type="ECO:0000313" key="8">
    <source>
        <dbReference type="Proteomes" id="UP000003744"/>
    </source>
</evidence>
<dbReference type="eggNOG" id="COG0791">
    <property type="taxonomic scope" value="Bacteria"/>
</dbReference>
<evidence type="ECO:0000256" key="3">
    <source>
        <dbReference type="ARBA" id="ARBA00022801"/>
    </source>
</evidence>
<accession>C2CIE0</accession>
<keyword evidence="5" id="KW-0472">Membrane</keyword>
<evidence type="ECO:0000256" key="1">
    <source>
        <dbReference type="ARBA" id="ARBA00007074"/>
    </source>
</evidence>
<dbReference type="GO" id="GO:0008234">
    <property type="term" value="F:cysteine-type peptidase activity"/>
    <property type="evidence" value="ECO:0007669"/>
    <property type="project" value="UniProtKB-KW"/>
</dbReference>
<dbReference type="HOGENOM" id="CLU_012396_0_0_9"/>
<dbReference type="EMBL" id="ACGC01000062">
    <property type="protein sequence ID" value="EEI82666.1"/>
    <property type="molecule type" value="Genomic_DNA"/>
</dbReference>
<dbReference type="InterPro" id="IPR000064">
    <property type="entry name" value="NLP_P60_dom"/>
</dbReference>
<proteinExistence type="inferred from homology"/>
<evidence type="ECO:0000256" key="4">
    <source>
        <dbReference type="ARBA" id="ARBA00022807"/>
    </source>
</evidence>
<dbReference type="SUPFAM" id="SSF54001">
    <property type="entry name" value="Cysteine proteinases"/>
    <property type="match status" value="1"/>
</dbReference>
<comment type="similarity">
    <text evidence="1">Belongs to the peptidase C40 family.</text>
</comment>
<feature type="non-terminal residue" evidence="7">
    <location>
        <position position="262"/>
    </location>
</feature>
<dbReference type="GO" id="GO:0006508">
    <property type="term" value="P:proteolysis"/>
    <property type="evidence" value="ECO:0007669"/>
    <property type="project" value="UniProtKB-KW"/>
</dbReference>
<keyword evidence="5" id="KW-1133">Transmembrane helix</keyword>
<evidence type="ECO:0000259" key="6">
    <source>
        <dbReference type="Pfam" id="PF00877"/>
    </source>
</evidence>
<dbReference type="InterPro" id="IPR051202">
    <property type="entry name" value="Peptidase_C40"/>
</dbReference>
<protein>
    <recommendedName>
        <fullName evidence="6">NlpC/P60 domain-containing protein</fullName>
    </recommendedName>
</protein>
<dbReference type="RefSeq" id="WP_004837298.1">
    <property type="nucleotide sequence ID" value="NZ_GG666298.1"/>
</dbReference>
<keyword evidence="3" id="KW-0378">Hydrolase</keyword>
<dbReference type="Gene3D" id="3.90.1720.10">
    <property type="entry name" value="endopeptidase domain like (from Nostoc punctiforme)"/>
    <property type="match status" value="1"/>
</dbReference>
<comment type="caution">
    <text evidence="7">The sequence shown here is derived from an EMBL/GenBank/DDBJ whole genome shotgun (WGS) entry which is preliminary data.</text>
</comment>
<reference evidence="7 8" key="1">
    <citation type="submission" date="2009-01" db="EMBL/GenBank/DDBJ databases">
        <authorList>
            <person name="Qin X."/>
            <person name="Bachman B."/>
            <person name="Battles P."/>
            <person name="Bell A."/>
            <person name="Bess C."/>
            <person name="Bickham C."/>
            <person name="Chaboub L."/>
            <person name="Chen D."/>
            <person name="Coyle M."/>
            <person name="Deiros D.R."/>
            <person name="Dinh H."/>
            <person name="Forbes L."/>
            <person name="Fowler G."/>
            <person name="Francisco L."/>
            <person name="Fu Q."/>
            <person name="Gubbala S."/>
            <person name="Hale W."/>
            <person name="Han Y."/>
            <person name="Hemphill L."/>
            <person name="Highlander S.K."/>
            <person name="Hirani K."/>
            <person name="Hogues M."/>
            <person name="Jackson L."/>
            <person name="Jakkamsetti A."/>
            <person name="Javaid M."/>
            <person name="Jiang H."/>
            <person name="Korchina V."/>
            <person name="Kovar C."/>
            <person name="Lara F."/>
            <person name="Lee S."/>
            <person name="Mata R."/>
            <person name="Mathew T."/>
            <person name="Moen C."/>
            <person name="Morales K."/>
            <person name="Munidasa M."/>
            <person name="Nazareth L."/>
            <person name="Ngo R."/>
            <person name="Nguyen L."/>
            <person name="Okwuonu G."/>
            <person name="Ongeri F."/>
            <person name="Patil S."/>
            <person name="Petrosino J."/>
            <person name="Pham C."/>
            <person name="Pham P."/>
            <person name="Pu L.-L."/>
            <person name="Puazo M."/>
            <person name="Raj R."/>
            <person name="Reid J."/>
            <person name="Rouhana J."/>
            <person name="Saada N."/>
            <person name="Shang Y."/>
            <person name="Simmons D."/>
            <person name="Thornton R."/>
            <person name="Warren J."/>
            <person name="Weissenberger G."/>
            <person name="Zhang J."/>
            <person name="Zhang L."/>
            <person name="Zhou C."/>
            <person name="Zhu D."/>
            <person name="Muzny D."/>
            <person name="Worley K."/>
            <person name="Gibbs R."/>
        </authorList>
    </citation>
    <scope>NUCLEOTIDE SEQUENCE [LARGE SCALE GENOMIC DNA]</scope>
    <source>
        <strain evidence="7 8">ATCC 35098</strain>
    </source>
</reference>
<name>C2CIE0_9FIRM</name>
<evidence type="ECO:0000256" key="5">
    <source>
        <dbReference type="SAM" id="Phobius"/>
    </source>
</evidence>
<dbReference type="PANTHER" id="PTHR47053">
    <property type="entry name" value="MUREIN DD-ENDOPEPTIDASE MEPH-RELATED"/>
    <property type="match status" value="1"/>
</dbReference>
<feature type="transmembrane region" description="Helical" evidence="5">
    <location>
        <begin position="12"/>
        <end position="29"/>
    </location>
</feature>
<evidence type="ECO:0000256" key="2">
    <source>
        <dbReference type="ARBA" id="ARBA00022670"/>
    </source>
</evidence>
<dbReference type="InterPro" id="IPR038765">
    <property type="entry name" value="Papain-like_cys_pep_sf"/>
</dbReference>
<feature type="domain" description="NlpC/P60" evidence="6">
    <location>
        <begin position="234"/>
        <end position="262"/>
    </location>
</feature>
<keyword evidence="5" id="KW-0812">Transmembrane</keyword>
<dbReference type="Pfam" id="PF00877">
    <property type="entry name" value="NLPC_P60"/>
    <property type="match status" value="1"/>
</dbReference>
<keyword evidence="2" id="KW-0645">Protease</keyword>